<organism evidence="1 2">
    <name type="scientific">Elysia crispata</name>
    <name type="common">lettuce slug</name>
    <dbReference type="NCBI Taxonomy" id="231223"/>
    <lineage>
        <taxon>Eukaryota</taxon>
        <taxon>Metazoa</taxon>
        <taxon>Spiralia</taxon>
        <taxon>Lophotrochozoa</taxon>
        <taxon>Mollusca</taxon>
        <taxon>Gastropoda</taxon>
        <taxon>Heterobranchia</taxon>
        <taxon>Euthyneura</taxon>
        <taxon>Panpulmonata</taxon>
        <taxon>Sacoglossa</taxon>
        <taxon>Placobranchoidea</taxon>
        <taxon>Plakobranchidae</taxon>
        <taxon>Elysia</taxon>
    </lineage>
</organism>
<proteinExistence type="predicted"/>
<accession>A0AAE0ZWX3</accession>
<keyword evidence="2" id="KW-1185">Reference proteome</keyword>
<name>A0AAE0ZWX3_9GAST</name>
<gene>
    <name evidence="1" type="ORF">RRG08_024589</name>
</gene>
<evidence type="ECO:0000313" key="2">
    <source>
        <dbReference type="Proteomes" id="UP001283361"/>
    </source>
</evidence>
<reference evidence="1" key="1">
    <citation type="journal article" date="2023" name="G3 (Bethesda)">
        <title>A reference genome for the long-term kleptoplast-retaining sea slug Elysia crispata morphotype clarki.</title>
        <authorList>
            <person name="Eastman K.E."/>
            <person name="Pendleton A.L."/>
            <person name="Shaikh M.A."/>
            <person name="Suttiyut T."/>
            <person name="Ogas R."/>
            <person name="Tomko P."/>
            <person name="Gavelis G."/>
            <person name="Widhalm J.R."/>
            <person name="Wisecaver J.H."/>
        </authorList>
    </citation>
    <scope>NUCLEOTIDE SEQUENCE</scope>
    <source>
        <strain evidence="1">ECLA1</strain>
    </source>
</reference>
<dbReference type="EMBL" id="JAWDGP010003173">
    <property type="protein sequence ID" value="KAK3776812.1"/>
    <property type="molecule type" value="Genomic_DNA"/>
</dbReference>
<sequence length="72" mass="8107">MDQDVDYSRLPVITTHIKQNWPMVAGTKRGNKKFAQSCKSRHPMKVTVLDSPAAALSLHQDTNDPCANERTR</sequence>
<protein>
    <submittedName>
        <fullName evidence="1">Uncharacterized protein</fullName>
    </submittedName>
</protein>
<dbReference type="AlphaFoldDB" id="A0AAE0ZWX3"/>
<comment type="caution">
    <text evidence="1">The sequence shown here is derived from an EMBL/GenBank/DDBJ whole genome shotgun (WGS) entry which is preliminary data.</text>
</comment>
<evidence type="ECO:0000313" key="1">
    <source>
        <dbReference type="EMBL" id="KAK3776812.1"/>
    </source>
</evidence>
<dbReference type="Proteomes" id="UP001283361">
    <property type="component" value="Unassembled WGS sequence"/>
</dbReference>